<dbReference type="AlphaFoldDB" id="A0A7W0CS94"/>
<dbReference type="CDD" id="cd02440">
    <property type="entry name" value="AdoMet_MTases"/>
    <property type="match status" value="1"/>
</dbReference>
<evidence type="ECO:0000313" key="2">
    <source>
        <dbReference type="EMBL" id="MBA2896225.1"/>
    </source>
</evidence>
<sequence length="225" mass="24249">MNTGTGPGAITPDGSPVEFYLLLDADDEAEVIASAVPAGASLLELGSGVGRVTHALLAKGLSVVAVDESAEMLAHVRGAETVQARVQELDLGRRFDGVVLASFLLNTPDDGLRRAFLAACARHVAPGGSVLVQWQPYETHERWAPGMGRTTGPIGIVMDRVERVEPHLFSATMRYTHGERAWTQSFESRQFTDEELAAELGTAGLVRDRFLTEDRTWLRAVPAGQ</sequence>
<dbReference type="GO" id="GO:0032259">
    <property type="term" value="P:methylation"/>
    <property type="evidence" value="ECO:0007669"/>
    <property type="project" value="UniProtKB-KW"/>
</dbReference>
<feature type="domain" description="Methyltransferase" evidence="1">
    <location>
        <begin position="43"/>
        <end position="128"/>
    </location>
</feature>
<dbReference type="InterPro" id="IPR029063">
    <property type="entry name" value="SAM-dependent_MTases_sf"/>
</dbReference>
<dbReference type="RefSeq" id="WP_181614930.1">
    <property type="nucleotide sequence ID" value="NZ_BAABAM010000007.1"/>
</dbReference>
<name>A0A7W0CS94_9ACTN</name>
<dbReference type="EMBL" id="JACDUR010000008">
    <property type="protein sequence ID" value="MBA2896225.1"/>
    <property type="molecule type" value="Genomic_DNA"/>
</dbReference>
<dbReference type="SUPFAM" id="SSF53335">
    <property type="entry name" value="S-adenosyl-L-methionine-dependent methyltransferases"/>
    <property type="match status" value="1"/>
</dbReference>
<evidence type="ECO:0000259" key="1">
    <source>
        <dbReference type="Pfam" id="PF13649"/>
    </source>
</evidence>
<dbReference type="GO" id="GO:0008168">
    <property type="term" value="F:methyltransferase activity"/>
    <property type="evidence" value="ECO:0007669"/>
    <property type="project" value="UniProtKB-KW"/>
</dbReference>
<keyword evidence="2" id="KW-0808">Transferase</keyword>
<keyword evidence="2" id="KW-0489">Methyltransferase</keyword>
<dbReference type="Gene3D" id="3.40.50.150">
    <property type="entry name" value="Vaccinia Virus protein VP39"/>
    <property type="match status" value="1"/>
</dbReference>
<comment type="caution">
    <text evidence="2">The sequence shown here is derived from an EMBL/GenBank/DDBJ whole genome shotgun (WGS) entry which is preliminary data.</text>
</comment>
<dbReference type="Proteomes" id="UP000530928">
    <property type="component" value="Unassembled WGS sequence"/>
</dbReference>
<reference evidence="2 3" key="1">
    <citation type="submission" date="2020-07" db="EMBL/GenBank/DDBJ databases">
        <title>Genomic Encyclopedia of Type Strains, Phase IV (KMG-IV): sequencing the most valuable type-strain genomes for metagenomic binning, comparative biology and taxonomic classification.</title>
        <authorList>
            <person name="Goeker M."/>
        </authorList>
    </citation>
    <scope>NUCLEOTIDE SEQUENCE [LARGE SCALE GENOMIC DNA]</scope>
    <source>
        <strain evidence="2 3">DSM 45533</strain>
    </source>
</reference>
<evidence type="ECO:0000313" key="3">
    <source>
        <dbReference type="Proteomes" id="UP000530928"/>
    </source>
</evidence>
<dbReference type="Pfam" id="PF13649">
    <property type="entry name" value="Methyltransf_25"/>
    <property type="match status" value="1"/>
</dbReference>
<protein>
    <submittedName>
        <fullName evidence="2">SAM-dependent methyltransferase</fullName>
    </submittedName>
</protein>
<dbReference type="InterPro" id="IPR041698">
    <property type="entry name" value="Methyltransf_25"/>
</dbReference>
<accession>A0A7W0CS94</accession>
<proteinExistence type="predicted"/>
<gene>
    <name evidence="2" type="ORF">HNR30_007616</name>
</gene>
<keyword evidence="3" id="KW-1185">Reference proteome</keyword>
<organism evidence="2 3">
    <name type="scientific">Nonomuraea soli</name>
    <dbReference type="NCBI Taxonomy" id="1032476"/>
    <lineage>
        <taxon>Bacteria</taxon>
        <taxon>Bacillati</taxon>
        <taxon>Actinomycetota</taxon>
        <taxon>Actinomycetes</taxon>
        <taxon>Streptosporangiales</taxon>
        <taxon>Streptosporangiaceae</taxon>
        <taxon>Nonomuraea</taxon>
    </lineage>
</organism>